<keyword evidence="6" id="KW-1185">Reference proteome</keyword>
<evidence type="ECO:0000256" key="2">
    <source>
        <dbReference type="SAM" id="MobiDB-lite"/>
    </source>
</evidence>
<dbReference type="InterPro" id="IPR000560">
    <property type="entry name" value="His_Pase_clade-2"/>
</dbReference>
<evidence type="ECO:0008006" key="7">
    <source>
        <dbReference type="Google" id="ProtNLM"/>
    </source>
</evidence>
<sequence length="586" mass="62699">MSLCATSFLTAALLVSAPLTVSAAVHAAVIFTRTGERTPLLVEQGPAELTPLGARQAHSQGTVFRQRYIAPQANSVDLGGPEAIRNISEYAIDNNQLYVLATEDGYAPATAQAFLQGLYPPYTLNDTVTPALAATAVLANGTYMEAPLNGYQYPRIRTASSLDPAYVYLDGQKECLNYALDRTNYYGTLEFNETQARTSSFYGEVGAATLGGVLPAALYSYANAYAIYDYLNYQYVHDVSTQAILSNNITLRGAFDELRFLADQQQWAFNSMPNSSQWIRAVAGKMLALKILRQLAVNIATEGANAKLSLLFGEFQPMLSFFSLALQQSSNSSRSYGMPDFASSMAFELFSYGDATEGYPATSDLWVRFYFRNGTSNSSELVAYPIFGHGPSETAMRWPDFETSMRDIMLDGVGEWCAACNATAIFCPVSIGFTAVLASGNNQKGSGMRPAVAGVVGAGAALGVGLLAVAALMLLGGLRFRRGDPVVGAGRRRKSSLGGFKGSAKLASDADVSFATKGAPLGVSVTEQQQEQQSGLARERVGSWEMGGAKAAQLGGSTVGDWKDDESRRSSLDIHEGAVARPHSRL</sequence>
<evidence type="ECO:0000313" key="6">
    <source>
        <dbReference type="Proteomes" id="UP001521184"/>
    </source>
</evidence>
<evidence type="ECO:0000313" key="5">
    <source>
        <dbReference type="EMBL" id="KAL1646933.1"/>
    </source>
</evidence>
<dbReference type="Pfam" id="PF00328">
    <property type="entry name" value="His_Phos_2"/>
    <property type="match status" value="1"/>
</dbReference>
<feature type="chain" id="PRO_5047208195" description="Histidine acid phosphatase" evidence="4">
    <location>
        <begin position="24"/>
        <end position="586"/>
    </location>
</feature>
<evidence type="ECO:0000256" key="4">
    <source>
        <dbReference type="SAM" id="SignalP"/>
    </source>
</evidence>
<reference evidence="5 6" key="1">
    <citation type="journal article" date="2023" name="Plant Dis.">
        <title>First Report of Diplodia intermedia Causing Canker and Dieback Diseases on Apple Trees in Canada.</title>
        <authorList>
            <person name="Ellouze W."/>
            <person name="Ilyukhin E."/>
            <person name="Sulman M."/>
            <person name="Ali S."/>
        </authorList>
    </citation>
    <scope>NUCLEOTIDE SEQUENCE [LARGE SCALE GENOMIC DNA]</scope>
    <source>
        <strain evidence="5 6">M45-28</strain>
    </source>
</reference>
<keyword evidence="3" id="KW-1133">Transmembrane helix</keyword>
<dbReference type="PANTHER" id="PTHR11567:SF127">
    <property type="entry name" value="HISTIDINE ACID PHOSPHATASE"/>
    <property type="match status" value="1"/>
</dbReference>
<dbReference type="Proteomes" id="UP001521184">
    <property type="component" value="Unassembled WGS sequence"/>
</dbReference>
<keyword evidence="3" id="KW-0812">Transmembrane</keyword>
<dbReference type="SUPFAM" id="SSF53254">
    <property type="entry name" value="Phosphoglycerate mutase-like"/>
    <property type="match status" value="1"/>
</dbReference>
<feature type="transmembrane region" description="Helical" evidence="3">
    <location>
        <begin position="451"/>
        <end position="475"/>
    </location>
</feature>
<keyword evidence="3" id="KW-0472">Membrane</keyword>
<dbReference type="InterPro" id="IPR050645">
    <property type="entry name" value="Histidine_acid_phosphatase"/>
</dbReference>
<proteinExistence type="inferred from homology"/>
<comment type="caution">
    <text evidence="5">The sequence shown here is derived from an EMBL/GenBank/DDBJ whole genome shotgun (WGS) entry which is preliminary data.</text>
</comment>
<dbReference type="PANTHER" id="PTHR11567">
    <property type="entry name" value="ACID PHOSPHATASE-RELATED"/>
    <property type="match status" value="1"/>
</dbReference>
<dbReference type="Gene3D" id="3.40.50.1240">
    <property type="entry name" value="Phosphoglycerate mutase-like"/>
    <property type="match status" value="1"/>
</dbReference>
<dbReference type="EMBL" id="JAKEKT020000014">
    <property type="protein sequence ID" value="KAL1646933.1"/>
    <property type="molecule type" value="Genomic_DNA"/>
</dbReference>
<organism evidence="5 6">
    <name type="scientific">Diplodia intermedia</name>
    <dbReference type="NCBI Taxonomy" id="856260"/>
    <lineage>
        <taxon>Eukaryota</taxon>
        <taxon>Fungi</taxon>
        <taxon>Dikarya</taxon>
        <taxon>Ascomycota</taxon>
        <taxon>Pezizomycotina</taxon>
        <taxon>Dothideomycetes</taxon>
        <taxon>Dothideomycetes incertae sedis</taxon>
        <taxon>Botryosphaeriales</taxon>
        <taxon>Botryosphaeriaceae</taxon>
        <taxon>Diplodia</taxon>
    </lineage>
</organism>
<accession>A0ABR3TXN8</accession>
<comment type="similarity">
    <text evidence="1">Belongs to the histidine acid phosphatase family.</text>
</comment>
<gene>
    <name evidence="5" type="ORF">SLS58_003069</name>
</gene>
<protein>
    <recommendedName>
        <fullName evidence="7">Histidine acid phosphatase</fullName>
    </recommendedName>
</protein>
<evidence type="ECO:0000256" key="1">
    <source>
        <dbReference type="ARBA" id="ARBA00005375"/>
    </source>
</evidence>
<feature type="compositionally biased region" description="Basic and acidic residues" evidence="2">
    <location>
        <begin position="561"/>
        <end position="578"/>
    </location>
</feature>
<feature type="region of interest" description="Disordered" evidence="2">
    <location>
        <begin position="550"/>
        <end position="586"/>
    </location>
</feature>
<dbReference type="InterPro" id="IPR029033">
    <property type="entry name" value="His_PPase_superfam"/>
</dbReference>
<name>A0ABR3TXN8_9PEZI</name>
<keyword evidence="4" id="KW-0732">Signal</keyword>
<feature type="signal peptide" evidence="4">
    <location>
        <begin position="1"/>
        <end position="23"/>
    </location>
</feature>
<evidence type="ECO:0000256" key="3">
    <source>
        <dbReference type="SAM" id="Phobius"/>
    </source>
</evidence>